<dbReference type="SUPFAM" id="SSF51735">
    <property type="entry name" value="NAD(P)-binding Rossmann-fold domains"/>
    <property type="match status" value="1"/>
</dbReference>
<evidence type="ECO:0000256" key="1">
    <source>
        <dbReference type="ARBA" id="ARBA00010928"/>
    </source>
</evidence>
<reference evidence="5 6" key="1">
    <citation type="submission" date="2021-01" db="EMBL/GenBank/DDBJ databases">
        <title>Whole genome shotgun sequence of Actinoplanes couchii NBRC 106145.</title>
        <authorList>
            <person name="Komaki H."/>
            <person name="Tamura T."/>
        </authorList>
    </citation>
    <scope>NUCLEOTIDE SEQUENCE [LARGE SCALE GENOMIC DNA]</scope>
    <source>
        <strain evidence="5 6">NBRC 106145</strain>
    </source>
</reference>
<evidence type="ECO:0000259" key="3">
    <source>
        <dbReference type="Pfam" id="PF01408"/>
    </source>
</evidence>
<keyword evidence="2" id="KW-0560">Oxidoreductase</keyword>
<dbReference type="InterPro" id="IPR055170">
    <property type="entry name" value="GFO_IDH_MocA-like_dom"/>
</dbReference>
<dbReference type="PANTHER" id="PTHR43708:SF5">
    <property type="entry name" value="CONSERVED EXPRESSED OXIDOREDUCTASE (EUROFUNG)-RELATED"/>
    <property type="match status" value="1"/>
</dbReference>
<dbReference type="Gene3D" id="3.40.50.720">
    <property type="entry name" value="NAD(P)-binding Rossmann-like Domain"/>
    <property type="match status" value="1"/>
</dbReference>
<accession>A0ABQ3X577</accession>
<evidence type="ECO:0000256" key="2">
    <source>
        <dbReference type="ARBA" id="ARBA00023002"/>
    </source>
</evidence>
<proteinExistence type="inferred from homology"/>
<gene>
    <name evidence="5" type="ORF">Aco03nite_020400</name>
</gene>
<protein>
    <submittedName>
        <fullName evidence="5">Oxidoreductase</fullName>
    </submittedName>
</protein>
<evidence type="ECO:0000259" key="4">
    <source>
        <dbReference type="Pfam" id="PF22725"/>
    </source>
</evidence>
<dbReference type="Gene3D" id="3.30.360.10">
    <property type="entry name" value="Dihydrodipicolinate Reductase, domain 2"/>
    <property type="match status" value="1"/>
</dbReference>
<name>A0ABQ3X577_9ACTN</name>
<dbReference type="PANTHER" id="PTHR43708">
    <property type="entry name" value="CONSERVED EXPRESSED OXIDOREDUCTASE (EUROFUNG)"/>
    <property type="match status" value="1"/>
</dbReference>
<dbReference type="InterPro" id="IPR000683">
    <property type="entry name" value="Gfo/Idh/MocA-like_OxRdtase_N"/>
</dbReference>
<dbReference type="Pfam" id="PF01408">
    <property type="entry name" value="GFO_IDH_MocA"/>
    <property type="match status" value="1"/>
</dbReference>
<feature type="domain" description="Gfo/Idh/MocA-like oxidoreductase N-terminal" evidence="3">
    <location>
        <begin position="6"/>
        <end position="123"/>
    </location>
</feature>
<dbReference type="Proteomes" id="UP000612282">
    <property type="component" value="Unassembled WGS sequence"/>
</dbReference>
<dbReference type="InterPro" id="IPR036291">
    <property type="entry name" value="NAD(P)-bd_dom_sf"/>
</dbReference>
<evidence type="ECO:0000313" key="6">
    <source>
        <dbReference type="Proteomes" id="UP000612282"/>
    </source>
</evidence>
<keyword evidence="6" id="KW-1185">Reference proteome</keyword>
<comment type="similarity">
    <text evidence="1">Belongs to the Gfo/Idh/MocA family.</text>
</comment>
<feature type="domain" description="GFO/IDH/MocA-like oxidoreductase" evidence="4">
    <location>
        <begin position="133"/>
        <end position="243"/>
    </location>
</feature>
<organism evidence="5 6">
    <name type="scientific">Actinoplanes couchii</name>
    <dbReference type="NCBI Taxonomy" id="403638"/>
    <lineage>
        <taxon>Bacteria</taxon>
        <taxon>Bacillati</taxon>
        <taxon>Actinomycetota</taxon>
        <taxon>Actinomycetes</taxon>
        <taxon>Micromonosporales</taxon>
        <taxon>Micromonosporaceae</taxon>
        <taxon>Actinoplanes</taxon>
    </lineage>
</organism>
<dbReference type="InterPro" id="IPR051317">
    <property type="entry name" value="Gfo/Idh/MocA_oxidoreduct"/>
</dbReference>
<dbReference type="EMBL" id="BOMG01000032">
    <property type="protein sequence ID" value="GID53636.1"/>
    <property type="molecule type" value="Genomic_DNA"/>
</dbReference>
<dbReference type="Pfam" id="PF22725">
    <property type="entry name" value="GFO_IDH_MocA_C3"/>
    <property type="match status" value="1"/>
</dbReference>
<comment type="caution">
    <text evidence="5">The sequence shown here is derived from an EMBL/GenBank/DDBJ whole genome shotgun (WGS) entry which is preliminary data.</text>
</comment>
<dbReference type="RefSeq" id="WP_203794574.1">
    <property type="nucleotide sequence ID" value="NZ_BAAAQE010000001.1"/>
</dbReference>
<dbReference type="SUPFAM" id="SSF55347">
    <property type="entry name" value="Glyceraldehyde-3-phosphate dehydrogenase-like, C-terminal domain"/>
    <property type="match status" value="1"/>
</dbReference>
<evidence type="ECO:0000313" key="5">
    <source>
        <dbReference type="EMBL" id="GID53636.1"/>
    </source>
</evidence>
<sequence>MIERVKFGLVGFGTGGRVFHAPLIASAANIDFVGVVTTSEERQAQVAAELPGVETFASIADLAAAGVQAVAISTPAATHAALAVEAIEAGLAVVVDKPFALTADDARKLVTTAEEAGVPLTVYQNRRWDSDLLTIKRLVEKGSLGEVKRFESRMERWAPDRLPGAAGGGTLLDFGSHLVDQALQLHGPVSRVFAEVHGPDGGLDDDFFVALHHTGGVESHLWGSWRQAGPGPRFRVTGTAGTFISPELDYQETLLKAGKTPALLGDRWGVEPEHRWGHLFKGATGAPVESCRGRWDTFYPAVAQAVAGNAPLPVDPWDSVRAMEILDAARTSARTGTTVEV</sequence>